<proteinExistence type="predicted"/>
<protein>
    <recommendedName>
        <fullName evidence="3">Flagellar protein FlgJ N-terminal domain-containing protein</fullName>
    </recommendedName>
</protein>
<organism evidence="1 2">
    <name type="scientific">Candidatus Megaera venefica</name>
    <dbReference type="NCBI Taxonomy" id="2055910"/>
    <lineage>
        <taxon>Bacteria</taxon>
        <taxon>Pseudomonadati</taxon>
        <taxon>Pseudomonadota</taxon>
        <taxon>Alphaproteobacteria</taxon>
        <taxon>Rickettsiales</taxon>
        <taxon>Rickettsiaceae</taxon>
        <taxon>Candidatus Megaera</taxon>
    </lineage>
</organism>
<keyword evidence="2" id="KW-1185">Reference proteome</keyword>
<dbReference type="EMBL" id="JARJFB010000081">
    <property type="protein sequence ID" value="MEA0971103.1"/>
    <property type="molecule type" value="Genomic_DNA"/>
</dbReference>
<dbReference type="RefSeq" id="WP_322777005.1">
    <property type="nucleotide sequence ID" value="NZ_JARJFB010000081.1"/>
</dbReference>
<gene>
    <name evidence="1" type="ORF">Megvenef_01075</name>
</gene>
<accession>A0ABU5ND49</accession>
<sequence length="192" mass="21056">MPNSINYLGGGLKNTGTPIEHYKVIDERRSESRKIDKSAKASEVFAKALSKEKINDAIKKNETESIANKVVKSLDKDSTLGARNIRLNKSGANVAPSLAKNGKTAAEPDGTDLARMKKVAKELTDQVYGFLWAQMAEGVNQNPEGGFGEAIFQKSLWPELVKNSTGNDLDEIGKAIVRDLVKQQENNVKQRK</sequence>
<evidence type="ECO:0000313" key="2">
    <source>
        <dbReference type="Proteomes" id="UP001291687"/>
    </source>
</evidence>
<evidence type="ECO:0000313" key="1">
    <source>
        <dbReference type="EMBL" id="MEA0971103.1"/>
    </source>
</evidence>
<evidence type="ECO:0008006" key="3">
    <source>
        <dbReference type="Google" id="ProtNLM"/>
    </source>
</evidence>
<comment type="caution">
    <text evidence="1">The sequence shown here is derived from an EMBL/GenBank/DDBJ whole genome shotgun (WGS) entry which is preliminary data.</text>
</comment>
<dbReference type="Proteomes" id="UP001291687">
    <property type="component" value="Unassembled WGS sequence"/>
</dbReference>
<reference evidence="1 2" key="1">
    <citation type="submission" date="2023-03" db="EMBL/GenBank/DDBJ databases">
        <title>Host association and intracellularity evolved multiple times independently in the Rickettsiales.</title>
        <authorList>
            <person name="Castelli M."/>
            <person name="Nardi T."/>
            <person name="Gammuto L."/>
            <person name="Bellinzona G."/>
            <person name="Sabaneyeva E."/>
            <person name="Potekhin A."/>
            <person name="Serra V."/>
            <person name="Petroni G."/>
            <person name="Sassera D."/>
        </authorList>
    </citation>
    <scope>NUCLEOTIDE SEQUENCE [LARGE SCALE GENOMIC DNA]</scope>
    <source>
        <strain evidence="1 2">Sr 2-6</strain>
    </source>
</reference>
<name>A0ABU5ND49_9RICK</name>